<evidence type="ECO:0000313" key="2">
    <source>
        <dbReference type="EMBL" id="CAA9422260.1"/>
    </source>
</evidence>
<protein>
    <submittedName>
        <fullName evidence="2">Rhomboid family membrane protein</fullName>
    </submittedName>
</protein>
<feature type="transmembrane region" description="Helical" evidence="1">
    <location>
        <begin position="137"/>
        <end position="157"/>
    </location>
</feature>
<evidence type="ECO:0000256" key="1">
    <source>
        <dbReference type="SAM" id="Phobius"/>
    </source>
</evidence>
<keyword evidence="1" id="KW-0812">Transmembrane</keyword>
<sequence length="161" mass="16757">MAEIKHCYRHPKRETRVSCATCGRPICTDCMVQTDVGIKCPDDARLPRGARAGVMKPRQIALTLLAGLGVALVGIPIVYVVFNLPFQWLISAAAGYGAGTLVNRAGGRNGGPLAIAVSVVAAAVPFLVWLAPSIFAGTVGAFSIIPMLFAAVAAGLANRQN</sequence>
<gene>
    <name evidence="2" type="ORF">AVDCRST_MAG37-23</name>
</gene>
<reference evidence="2" key="1">
    <citation type="submission" date="2020-02" db="EMBL/GenBank/DDBJ databases">
        <authorList>
            <person name="Meier V. D."/>
        </authorList>
    </citation>
    <scope>NUCLEOTIDE SEQUENCE</scope>
    <source>
        <strain evidence="2">AVDCRST_MAG37</strain>
    </source>
</reference>
<organism evidence="2">
    <name type="scientific">uncultured Rubrobacteraceae bacterium</name>
    <dbReference type="NCBI Taxonomy" id="349277"/>
    <lineage>
        <taxon>Bacteria</taxon>
        <taxon>Bacillati</taxon>
        <taxon>Actinomycetota</taxon>
        <taxon>Rubrobacteria</taxon>
        <taxon>Rubrobacterales</taxon>
        <taxon>Rubrobacteraceae</taxon>
        <taxon>environmental samples</taxon>
    </lineage>
</organism>
<dbReference type="AlphaFoldDB" id="A0A6J4PPI0"/>
<accession>A0A6J4PPI0</accession>
<feature type="transmembrane region" description="Helical" evidence="1">
    <location>
        <begin position="60"/>
        <end position="82"/>
    </location>
</feature>
<name>A0A6J4PPI0_9ACTN</name>
<dbReference type="SUPFAM" id="SSF57845">
    <property type="entry name" value="B-box zinc-binding domain"/>
    <property type="match status" value="1"/>
</dbReference>
<dbReference type="EMBL" id="CADCVD010000002">
    <property type="protein sequence ID" value="CAA9422260.1"/>
    <property type="molecule type" value="Genomic_DNA"/>
</dbReference>
<keyword evidence="1" id="KW-0472">Membrane</keyword>
<proteinExistence type="predicted"/>
<keyword evidence="1" id="KW-1133">Transmembrane helix</keyword>
<feature type="transmembrane region" description="Helical" evidence="1">
    <location>
        <begin position="88"/>
        <end position="106"/>
    </location>
</feature>
<feature type="transmembrane region" description="Helical" evidence="1">
    <location>
        <begin position="113"/>
        <end position="131"/>
    </location>
</feature>